<dbReference type="InterPro" id="IPR003795">
    <property type="entry name" value="DUF192"/>
</dbReference>
<proteinExistence type="predicted"/>
<gene>
    <name evidence="1" type="ORF">CE91St30_28330</name>
</gene>
<accession>A0ABN6MHR2</accession>
<evidence type="ECO:0000313" key="2">
    <source>
        <dbReference type="Proteomes" id="UP001320544"/>
    </source>
</evidence>
<reference evidence="1 2" key="1">
    <citation type="submission" date="2022-01" db="EMBL/GenBank/DDBJ databases">
        <title>Novel bile acid biosynthetic pathways are enriched in the microbiome of centenarians.</title>
        <authorList>
            <person name="Sato Y."/>
            <person name="Atarashi K."/>
            <person name="Plichta R.D."/>
            <person name="Arai Y."/>
            <person name="Sasajima S."/>
            <person name="Kearney M.S."/>
            <person name="Suda W."/>
            <person name="Takeshita K."/>
            <person name="Sasaki T."/>
            <person name="Okamoto S."/>
            <person name="Skelly N.A."/>
            <person name="Okamura Y."/>
            <person name="Vlamakis H."/>
            <person name="Li Y."/>
            <person name="Tanoue T."/>
            <person name="Takei H."/>
            <person name="Nittono H."/>
            <person name="Narushima S."/>
            <person name="Irie J."/>
            <person name="Itoh H."/>
            <person name="Moriya K."/>
            <person name="Sugiura Y."/>
            <person name="Suematsu M."/>
            <person name="Moritoki N."/>
            <person name="Shibata S."/>
            <person name="Littman R.D."/>
            <person name="Fischbach A.M."/>
            <person name="Uwamino Y."/>
            <person name="Inoue T."/>
            <person name="Honda A."/>
            <person name="Hattori M."/>
            <person name="Murai T."/>
            <person name="Xavier J.R."/>
            <person name="Hirose N."/>
            <person name="Honda K."/>
        </authorList>
    </citation>
    <scope>NUCLEOTIDE SEQUENCE [LARGE SCALE GENOMIC DNA]</scope>
    <source>
        <strain evidence="1 2">CE91-St30</strain>
    </source>
</reference>
<dbReference type="Gene3D" id="2.60.120.1140">
    <property type="entry name" value="Protein of unknown function DUF192"/>
    <property type="match status" value="1"/>
</dbReference>
<evidence type="ECO:0000313" key="1">
    <source>
        <dbReference type="EMBL" id="BDE97500.1"/>
    </source>
</evidence>
<dbReference type="Pfam" id="PF02643">
    <property type="entry name" value="DUF192"/>
    <property type="match status" value="1"/>
</dbReference>
<dbReference type="RefSeq" id="WP_102379957.1">
    <property type="nucleotide sequence ID" value="NZ_LT964681.1"/>
</dbReference>
<dbReference type="Proteomes" id="UP001320544">
    <property type="component" value="Chromosome"/>
</dbReference>
<protein>
    <recommendedName>
        <fullName evidence="3">DUF192 domain-containing protein</fullName>
    </recommendedName>
</protein>
<name>A0ABN6MHR2_9ACTN</name>
<organism evidence="1 2">
    <name type="scientific">Raoultibacter timonensis</name>
    <dbReference type="NCBI Taxonomy" id="1907662"/>
    <lineage>
        <taxon>Bacteria</taxon>
        <taxon>Bacillati</taxon>
        <taxon>Actinomycetota</taxon>
        <taxon>Coriobacteriia</taxon>
        <taxon>Eggerthellales</taxon>
        <taxon>Eggerthellaceae</taxon>
        <taxon>Raoultibacter</taxon>
    </lineage>
</organism>
<dbReference type="InterPro" id="IPR038695">
    <property type="entry name" value="Saro_0823-like_sf"/>
</dbReference>
<evidence type="ECO:0008006" key="3">
    <source>
        <dbReference type="Google" id="ProtNLM"/>
    </source>
</evidence>
<dbReference type="EMBL" id="AP025564">
    <property type="protein sequence ID" value="BDE97500.1"/>
    <property type="molecule type" value="Genomic_DNA"/>
</dbReference>
<sequence length="131" mass="14241">MDEEVADARSGGFRVSPVLVAATMAARAKGLLGTRSFEGALLLVPCRRVHTFGMAYSLDIAFVDRSGKVLRSVRAIGPNRLTGCRGALATIERQHDPCDEWFAQGDTIALAAAERERKRSERMSSVQGYDV</sequence>
<keyword evidence="2" id="KW-1185">Reference proteome</keyword>